<reference evidence="17 18" key="1">
    <citation type="submission" date="2024-09" db="EMBL/GenBank/DDBJ databases">
        <title>Floridaenema gen nov. (Aerosakkonemataceae, Aerosakkonematales ord. nov., Cyanobacteria) from benthic tropical and subtropical fresh waters, with the description of four new species.</title>
        <authorList>
            <person name="Moretto J.A."/>
            <person name="Berthold D.E."/>
            <person name="Lefler F.W."/>
            <person name="Huang I.-S."/>
            <person name="Laughinghouse H. IV."/>
        </authorList>
    </citation>
    <scope>NUCLEOTIDE SEQUENCE [LARGE SCALE GENOMIC DNA]</scope>
    <source>
        <strain evidence="17 18">BLCC-F50</strain>
    </source>
</reference>
<evidence type="ECO:0000256" key="14">
    <source>
        <dbReference type="ARBA" id="ARBA00023264"/>
    </source>
</evidence>
<evidence type="ECO:0000256" key="1">
    <source>
        <dbReference type="ARBA" id="ARBA00004651"/>
    </source>
</evidence>
<keyword evidence="5" id="KW-0808">Transferase</keyword>
<proteinExistence type="inferred from homology"/>
<keyword evidence="13" id="KW-0594">Phospholipid biosynthesis</keyword>
<evidence type="ECO:0000256" key="11">
    <source>
        <dbReference type="ARBA" id="ARBA00023098"/>
    </source>
</evidence>
<dbReference type="Gene3D" id="1.10.287.3610">
    <property type="match status" value="1"/>
</dbReference>
<keyword evidence="11" id="KW-0443">Lipid metabolism</keyword>
<comment type="subcellular location">
    <subcellularLocation>
        <location evidence="1">Cell membrane</location>
        <topology evidence="1">Multi-pass membrane protein</topology>
    </subcellularLocation>
</comment>
<dbReference type="PANTHER" id="PTHR34299">
    <property type="entry name" value="DIACYLGLYCEROL KINASE"/>
    <property type="match status" value="1"/>
</dbReference>
<evidence type="ECO:0000313" key="17">
    <source>
        <dbReference type="EMBL" id="MFB2895571.1"/>
    </source>
</evidence>
<feature type="transmembrane region" description="Helical" evidence="16">
    <location>
        <begin position="160"/>
        <end position="186"/>
    </location>
</feature>
<gene>
    <name evidence="17" type="ORF">ACE1CI_21910</name>
</gene>
<feature type="transmembrane region" description="Helical" evidence="16">
    <location>
        <begin position="91"/>
        <end position="110"/>
    </location>
</feature>
<keyword evidence="8 17" id="KW-0418">Kinase</keyword>
<keyword evidence="10 16" id="KW-1133">Transmembrane helix</keyword>
<comment type="caution">
    <text evidence="17">The sequence shown here is derived from an EMBL/GenBank/DDBJ whole genome shotgun (WGS) entry which is preliminary data.</text>
</comment>
<evidence type="ECO:0000256" key="8">
    <source>
        <dbReference type="ARBA" id="ARBA00022777"/>
    </source>
</evidence>
<evidence type="ECO:0000256" key="9">
    <source>
        <dbReference type="ARBA" id="ARBA00022840"/>
    </source>
</evidence>
<evidence type="ECO:0000256" key="3">
    <source>
        <dbReference type="ARBA" id="ARBA00022475"/>
    </source>
</evidence>
<feature type="compositionally biased region" description="Polar residues" evidence="15">
    <location>
        <begin position="22"/>
        <end position="55"/>
    </location>
</feature>
<evidence type="ECO:0000256" key="16">
    <source>
        <dbReference type="SAM" id="Phobius"/>
    </source>
</evidence>
<evidence type="ECO:0000256" key="12">
    <source>
        <dbReference type="ARBA" id="ARBA00023136"/>
    </source>
</evidence>
<keyword evidence="18" id="KW-1185">Reference proteome</keyword>
<keyword evidence="6 16" id="KW-0812">Transmembrane</keyword>
<keyword evidence="3" id="KW-1003">Cell membrane</keyword>
<evidence type="ECO:0000256" key="2">
    <source>
        <dbReference type="ARBA" id="ARBA00005967"/>
    </source>
</evidence>
<protein>
    <submittedName>
        <fullName evidence="17">Diacylglycerol kinase</fullName>
    </submittedName>
</protein>
<feature type="compositionally biased region" description="Polar residues" evidence="15">
    <location>
        <begin position="1"/>
        <end position="15"/>
    </location>
</feature>
<feature type="transmembrane region" description="Helical" evidence="16">
    <location>
        <begin position="116"/>
        <end position="139"/>
    </location>
</feature>
<keyword evidence="7" id="KW-0547">Nucleotide-binding</keyword>
<evidence type="ECO:0000256" key="4">
    <source>
        <dbReference type="ARBA" id="ARBA00022516"/>
    </source>
</evidence>
<evidence type="ECO:0000313" key="18">
    <source>
        <dbReference type="Proteomes" id="UP001576784"/>
    </source>
</evidence>
<dbReference type="PROSITE" id="PS01069">
    <property type="entry name" value="DAGK_PROKAR"/>
    <property type="match status" value="1"/>
</dbReference>
<evidence type="ECO:0000256" key="10">
    <source>
        <dbReference type="ARBA" id="ARBA00022989"/>
    </source>
</evidence>
<keyword evidence="4" id="KW-0444">Lipid biosynthesis</keyword>
<evidence type="ECO:0000256" key="15">
    <source>
        <dbReference type="SAM" id="MobiDB-lite"/>
    </source>
</evidence>
<name>A0ABV4XV19_9CYAN</name>
<dbReference type="InterPro" id="IPR000829">
    <property type="entry name" value="DAGK"/>
</dbReference>
<dbReference type="RefSeq" id="WP_413265225.1">
    <property type="nucleotide sequence ID" value="NZ_JBHFNR010000159.1"/>
</dbReference>
<keyword evidence="14" id="KW-1208">Phospholipid metabolism</keyword>
<evidence type="ECO:0000256" key="5">
    <source>
        <dbReference type="ARBA" id="ARBA00022679"/>
    </source>
</evidence>
<dbReference type="EMBL" id="JBHFNR010000159">
    <property type="protein sequence ID" value="MFB2895571.1"/>
    <property type="molecule type" value="Genomic_DNA"/>
</dbReference>
<evidence type="ECO:0000256" key="13">
    <source>
        <dbReference type="ARBA" id="ARBA00023209"/>
    </source>
</evidence>
<comment type="similarity">
    <text evidence="2">Belongs to the bacterial diacylglycerol kinase family.</text>
</comment>
<accession>A0ABV4XV19</accession>
<dbReference type="Proteomes" id="UP001576784">
    <property type="component" value="Unassembled WGS sequence"/>
</dbReference>
<dbReference type="PANTHER" id="PTHR34299:SF1">
    <property type="entry name" value="DIACYLGLYCEROL KINASE"/>
    <property type="match status" value="1"/>
</dbReference>
<dbReference type="InterPro" id="IPR036945">
    <property type="entry name" value="DAGK_sf"/>
</dbReference>
<dbReference type="CDD" id="cd14265">
    <property type="entry name" value="UDPK_IM_like"/>
    <property type="match status" value="1"/>
</dbReference>
<dbReference type="InterPro" id="IPR033717">
    <property type="entry name" value="UDPK"/>
</dbReference>
<dbReference type="Pfam" id="PF01219">
    <property type="entry name" value="DAGK_prokar"/>
    <property type="match status" value="1"/>
</dbReference>
<evidence type="ECO:0000256" key="6">
    <source>
        <dbReference type="ARBA" id="ARBA00022692"/>
    </source>
</evidence>
<organism evidence="17 18">
    <name type="scientific">Floridaenema flaviceps BLCC-F50</name>
    <dbReference type="NCBI Taxonomy" id="3153642"/>
    <lineage>
        <taxon>Bacteria</taxon>
        <taxon>Bacillati</taxon>
        <taxon>Cyanobacteriota</taxon>
        <taxon>Cyanophyceae</taxon>
        <taxon>Oscillatoriophycideae</taxon>
        <taxon>Aerosakkonematales</taxon>
        <taxon>Aerosakkonemataceae</taxon>
        <taxon>Floridanema</taxon>
        <taxon>Floridanema flaviceps</taxon>
    </lineage>
</organism>
<keyword evidence="9" id="KW-0067">ATP-binding</keyword>
<dbReference type="GO" id="GO:0016301">
    <property type="term" value="F:kinase activity"/>
    <property type="evidence" value="ECO:0007669"/>
    <property type="project" value="UniProtKB-KW"/>
</dbReference>
<keyword evidence="12 16" id="KW-0472">Membrane</keyword>
<feature type="region of interest" description="Disordered" evidence="15">
    <location>
        <begin position="1"/>
        <end position="58"/>
    </location>
</feature>
<sequence length="195" mass="20747">MKLNQQLMPSKNSKSSNRHIVATTSTSVSGDASPSNSVSVSGEVSPSKNNQTEQVGQPKRDLAWQVASNLLVSFKYAWAGLRYGFGTQRNFRIHVAIGILAISLGIFLHLSPVEMSLIGITIGLVLAMELINTAIESVVDLTVKQTYHELAKIAKDCAAGAVLVSALAAILVAGSLLLPPLFALVVQSNLFSIFN</sequence>
<evidence type="ECO:0000256" key="7">
    <source>
        <dbReference type="ARBA" id="ARBA00022741"/>
    </source>
</evidence>